<dbReference type="Gene3D" id="1.20.1070.10">
    <property type="entry name" value="Rhodopsin 7-helix transmembrane proteins"/>
    <property type="match status" value="1"/>
</dbReference>
<keyword evidence="11" id="KW-0325">Glycoprotein</keyword>
<evidence type="ECO:0000313" key="15">
    <source>
        <dbReference type="EMBL" id="KAG9265066.1"/>
    </source>
</evidence>
<evidence type="ECO:0000256" key="2">
    <source>
        <dbReference type="ARBA" id="ARBA00022475"/>
    </source>
</evidence>
<accession>A0A8T2L6U1</accession>
<dbReference type="InterPro" id="IPR000725">
    <property type="entry name" value="Olfact_rcpt"/>
</dbReference>
<dbReference type="FunFam" id="1.20.1070.10:FF:000024">
    <property type="entry name" value="Olfactory receptor"/>
    <property type="match status" value="1"/>
</dbReference>
<evidence type="ECO:0000256" key="1">
    <source>
        <dbReference type="ARBA" id="ARBA00004651"/>
    </source>
</evidence>
<gene>
    <name evidence="15" type="primary">OR52E8</name>
    <name evidence="15" type="ORF">AMEX_G21425</name>
</gene>
<proteinExistence type="predicted"/>
<feature type="transmembrane region" description="Helical" evidence="13">
    <location>
        <begin position="94"/>
        <end position="116"/>
    </location>
</feature>
<organism evidence="15 16">
    <name type="scientific">Astyanax mexicanus</name>
    <name type="common">Blind cave fish</name>
    <name type="synonym">Astyanax fasciatus mexicanus</name>
    <dbReference type="NCBI Taxonomy" id="7994"/>
    <lineage>
        <taxon>Eukaryota</taxon>
        <taxon>Metazoa</taxon>
        <taxon>Chordata</taxon>
        <taxon>Craniata</taxon>
        <taxon>Vertebrata</taxon>
        <taxon>Euteleostomi</taxon>
        <taxon>Actinopterygii</taxon>
        <taxon>Neopterygii</taxon>
        <taxon>Teleostei</taxon>
        <taxon>Ostariophysi</taxon>
        <taxon>Characiformes</taxon>
        <taxon>Characoidei</taxon>
        <taxon>Acestrorhamphidae</taxon>
        <taxon>Acestrorhamphinae</taxon>
        <taxon>Astyanax</taxon>
    </lineage>
</organism>
<sequence>MYPCWSEIGPVGPKVQLSVDVYILYVHMVSVLISVDRTFHINDPANQEDKRKPEAGLTDHPHSAMTEEFQGANFSHTKFTFVGFPEISKYRRLLFLPFFLSYLVILIGNSLILFVIKNTKSLHNPMYILVSALALVDIAVPTAIIPAMLPSFLFDLNEITLVGCLMQMFFIHFLSSVESTILLAMALDRLVAICNPLRYTAIMNTSTFLKLLLFTLIRSGIIMSTLVGLASPLSFCGSNIIHHCYCDHMALVSLACNSTARNSAMGVAVIVCFVGIDISVIFLSYVKILYVVLRAAAGEQRSKALNTCGTHLIVMMCFYFVGSVTFLSRNLSIPIPVDVNTFLGITYIVFPACINPIIYGVRTKEIRNALLKMFKTHVNVVTIKVTTVKW</sequence>
<evidence type="ECO:0000256" key="7">
    <source>
        <dbReference type="ARBA" id="ARBA00023040"/>
    </source>
</evidence>
<keyword evidence="3" id="KW-0716">Sensory transduction</keyword>
<feature type="transmembrane region" description="Helical" evidence="13">
    <location>
        <begin position="342"/>
        <end position="361"/>
    </location>
</feature>
<evidence type="ECO:0000259" key="14">
    <source>
        <dbReference type="PROSITE" id="PS50262"/>
    </source>
</evidence>
<dbReference type="GO" id="GO:0004984">
    <property type="term" value="F:olfactory receptor activity"/>
    <property type="evidence" value="ECO:0007669"/>
    <property type="project" value="InterPro"/>
</dbReference>
<evidence type="ECO:0000256" key="10">
    <source>
        <dbReference type="ARBA" id="ARBA00023170"/>
    </source>
</evidence>
<reference evidence="15 16" key="1">
    <citation type="submission" date="2021-07" db="EMBL/GenBank/DDBJ databases">
        <authorList>
            <person name="Imarazene B."/>
            <person name="Zahm M."/>
            <person name="Klopp C."/>
            <person name="Cabau C."/>
            <person name="Beille S."/>
            <person name="Jouanno E."/>
            <person name="Castinel A."/>
            <person name="Lluch J."/>
            <person name="Gil L."/>
            <person name="Kuchtly C."/>
            <person name="Lopez Roques C."/>
            <person name="Donnadieu C."/>
            <person name="Parrinello H."/>
            <person name="Journot L."/>
            <person name="Du K."/>
            <person name="Schartl M."/>
            <person name="Retaux S."/>
            <person name="Guiguen Y."/>
        </authorList>
    </citation>
    <scope>NUCLEOTIDE SEQUENCE [LARGE SCALE GENOMIC DNA]</scope>
    <source>
        <strain evidence="15">Pach_M1</strain>
        <tissue evidence="15">Testis</tissue>
    </source>
</reference>
<keyword evidence="10 15" id="KW-0675">Receptor</keyword>
<evidence type="ECO:0000256" key="3">
    <source>
        <dbReference type="ARBA" id="ARBA00022606"/>
    </source>
</evidence>
<protein>
    <submittedName>
        <fullName evidence="15">Olfactory receptor 52E8-like</fullName>
    </submittedName>
</protein>
<keyword evidence="7" id="KW-0297">G-protein coupled receptor</keyword>
<feature type="transmembrane region" description="Helical" evidence="13">
    <location>
        <begin position="208"/>
        <end position="230"/>
    </location>
</feature>
<keyword evidence="4 13" id="KW-0812">Transmembrane</keyword>
<dbReference type="PANTHER" id="PTHR26450">
    <property type="entry name" value="OLFACTORY RECEPTOR 56B1-RELATED"/>
    <property type="match status" value="1"/>
</dbReference>
<evidence type="ECO:0000256" key="6">
    <source>
        <dbReference type="ARBA" id="ARBA00022989"/>
    </source>
</evidence>
<dbReference type="AlphaFoldDB" id="A0A8T2L6U1"/>
<evidence type="ECO:0000313" key="16">
    <source>
        <dbReference type="Proteomes" id="UP000752171"/>
    </source>
</evidence>
<evidence type="ECO:0000256" key="11">
    <source>
        <dbReference type="ARBA" id="ARBA00023180"/>
    </source>
</evidence>
<keyword evidence="5" id="KW-0552">Olfaction</keyword>
<dbReference type="InterPro" id="IPR017452">
    <property type="entry name" value="GPCR_Rhodpsn_7TM"/>
</dbReference>
<evidence type="ECO:0000256" key="9">
    <source>
        <dbReference type="ARBA" id="ARBA00023157"/>
    </source>
</evidence>
<dbReference type="Proteomes" id="UP000752171">
    <property type="component" value="Unassembled WGS sequence"/>
</dbReference>
<keyword evidence="6 13" id="KW-1133">Transmembrane helix</keyword>
<evidence type="ECO:0000256" key="12">
    <source>
        <dbReference type="ARBA" id="ARBA00023224"/>
    </source>
</evidence>
<dbReference type="EMBL" id="JAICCE010000018">
    <property type="protein sequence ID" value="KAG9265066.1"/>
    <property type="molecule type" value="Genomic_DNA"/>
</dbReference>
<keyword evidence="8 13" id="KW-0472">Membrane</keyword>
<feature type="transmembrane region" description="Helical" evidence="13">
    <location>
        <begin position="267"/>
        <end position="292"/>
    </location>
</feature>
<dbReference type="SMART" id="SM01381">
    <property type="entry name" value="7TM_GPCR_Srsx"/>
    <property type="match status" value="1"/>
</dbReference>
<dbReference type="InterPro" id="IPR050402">
    <property type="entry name" value="OR51/52/56-like"/>
</dbReference>
<dbReference type="SUPFAM" id="SSF81321">
    <property type="entry name" value="Family A G protein-coupled receptor-like"/>
    <property type="match status" value="1"/>
</dbReference>
<evidence type="ECO:0000256" key="13">
    <source>
        <dbReference type="SAM" id="Phobius"/>
    </source>
</evidence>
<feature type="transmembrane region" description="Helical" evidence="13">
    <location>
        <begin position="128"/>
        <end position="149"/>
    </location>
</feature>
<dbReference type="CDD" id="cd15223">
    <property type="entry name" value="7tmA_OR56-like"/>
    <property type="match status" value="1"/>
</dbReference>
<keyword evidence="9" id="KW-1015">Disulfide bond</keyword>
<comment type="caution">
    <text evidence="15">The sequence shown here is derived from an EMBL/GenBank/DDBJ whole genome shotgun (WGS) entry which is preliminary data.</text>
</comment>
<evidence type="ECO:0000256" key="4">
    <source>
        <dbReference type="ARBA" id="ARBA00022692"/>
    </source>
</evidence>
<name>A0A8T2L6U1_ASTMX</name>
<keyword evidence="2" id="KW-1003">Cell membrane</keyword>
<evidence type="ECO:0000256" key="8">
    <source>
        <dbReference type="ARBA" id="ARBA00023136"/>
    </source>
</evidence>
<dbReference type="InterPro" id="IPR000276">
    <property type="entry name" value="GPCR_Rhodpsn"/>
</dbReference>
<feature type="transmembrane region" description="Helical" evidence="13">
    <location>
        <begin position="304"/>
        <end position="322"/>
    </location>
</feature>
<feature type="transmembrane region" description="Helical" evidence="13">
    <location>
        <begin position="169"/>
        <end position="187"/>
    </location>
</feature>
<dbReference type="PRINTS" id="PR00237">
    <property type="entry name" value="GPCRRHODOPSN"/>
</dbReference>
<dbReference type="PROSITE" id="PS50262">
    <property type="entry name" value="G_PROTEIN_RECEP_F1_2"/>
    <property type="match status" value="1"/>
</dbReference>
<evidence type="ECO:0000256" key="5">
    <source>
        <dbReference type="ARBA" id="ARBA00022725"/>
    </source>
</evidence>
<comment type="subcellular location">
    <subcellularLocation>
        <location evidence="1">Cell membrane</location>
        <topology evidence="1">Multi-pass membrane protein</topology>
    </subcellularLocation>
</comment>
<dbReference type="GO" id="GO:0005886">
    <property type="term" value="C:plasma membrane"/>
    <property type="evidence" value="ECO:0007669"/>
    <property type="project" value="UniProtKB-SubCell"/>
</dbReference>
<dbReference type="GO" id="GO:0004930">
    <property type="term" value="F:G protein-coupled receptor activity"/>
    <property type="evidence" value="ECO:0007669"/>
    <property type="project" value="UniProtKB-KW"/>
</dbReference>
<dbReference type="PRINTS" id="PR00245">
    <property type="entry name" value="OLFACTORYR"/>
</dbReference>
<feature type="domain" description="G-protein coupled receptors family 1 profile" evidence="14">
    <location>
        <begin position="108"/>
        <end position="359"/>
    </location>
</feature>
<dbReference type="Pfam" id="PF13853">
    <property type="entry name" value="7tm_4"/>
    <property type="match status" value="1"/>
</dbReference>
<keyword evidence="12" id="KW-0807">Transducer</keyword>
<dbReference type="PANTHER" id="PTHR26450:SF429">
    <property type="entry name" value="OLFACTORY RECEPTOR"/>
    <property type="match status" value="1"/>
</dbReference>